<dbReference type="AlphaFoldDB" id="A0A6C0KGR7"/>
<reference evidence="1" key="1">
    <citation type="journal article" date="2020" name="Nature">
        <title>Giant virus diversity and host interactions through global metagenomics.</title>
        <authorList>
            <person name="Schulz F."/>
            <person name="Roux S."/>
            <person name="Paez-Espino D."/>
            <person name="Jungbluth S."/>
            <person name="Walsh D.A."/>
            <person name="Denef V.J."/>
            <person name="McMahon K.D."/>
            <person name="Konstantinidis K.T."/>
            <person name="Eloe-Fadrosh E.A."/>
            <person name="Kyrpides N.C."/>
            <person name="Woyke T."/>
        </authorList>
    </citation>
    <scope>NUCLEOTIDE SEQUENCE</scope>
    <source>
        <strain evidence="1">GVMAG-S-3300002307-41</strain>
    </source>
</reference>
<name>A0A6C0KGR7_9ZZZZ</name>
<protein>
    <submittedName>
        <fullName evidence="1">Uncharacterized protein</fullName>
    </submittedName>
</protein>
<sequence>MYGNKTKEEITQAYTSVHTGEYHPSKVIPVGYSGVIRGSIYQETTGVEVTDGEFLEQPADDLINFMEADLTIGMYIFYKISRHFSSHLTTDYTETGTYEWDVNVSSKHGIYITFFLPERVQWLPNIKFQHNAEDYYIEFTEASEPSSQENDEDYDY</sequence>
<evidence type="ECO:0000313" key="1">
    <source>
        <dbReference type="EMBL" id="QHU15528.1"/>
    </source>
</evidence>
<accession>A0A6C0KGR7</accession>
<organism evidence="1">
    <name type="scientific">viral metagenome</name>
    <dbReference type="NCBI Taxonomy" id="1070528"/>
    <lineage>
        <taxon>unclassified sequences</taxon>
        <taxon>metagenomes</taxon>
        <taxon>organismal metagenomes</taxon>
    </lineage>
</organism>
<dbReference type="EMBL" id="MN740866">
    <property type="protein sequence ID" value="QHU15528.1"/>
    <property type="molecule type" value="Genomic_DNA"/>
</dbReference>
<proteinExistence type="predicted"/>